<dbReference type="InterPro" id="IPR043917">
    <property type="entry name" value="DUF5753"/>
</dbReference>
<accession>A0A1I2KMI4</accession>
<keyword evidence="3" id="KW-1185">Reference proteome</keyword>
<name>A0A1I2KMI4_9ACTN</name>
<evidence type="ECO:0000313" key="3">
    <source>
        <dbReference type="Proteomes" id="UP000199645"/>
    </source>
</evidence>
<protein>
    <recommendedName>
        <fullName evidence="1">DUF5753 domain-containing protein</fullName>
    </recommendedName>
</protein>
<dbReference type="Pfam" id="PF19054">
    <property type="entry name" value="DUF5753"/>
    <property type="match status" value="1"/>
</dbReference>
<feature type="domain" description="DUF5753" evidence="1">
    <location>
        <begin position="1"/>
        <end position="92"/>
    </location>
</feature>
<dbReference type="Proteomes" id="UP000199645">
    <property type="component" value="Unassembled WGS sequence"/>
</dbReference>
<evidence type="ECO:0000313" key="2">
    <source>
        <dbReference type="EMBL" id="SFF67539.1"/>
    </source>
</evidence>
<dbReference type="EMBL" id="FONV01000017">
    <property type="protein sequence ID" value="SFF67539.1"/>
    <property type="molecule type" value="Genomic_DNA"/>
</dbReference>
<sequence>MREQLLHLLEVTLLPNVTLQILPFAVGAHAAMDGAFAILDFPSDGDPDLVFAENAAGGLFLEKDDEIRTYREVFDTIRAAALDPDSSRKMIKVLVEEPLWKSRRRASESI</sequence>
<organism evidence="2 3">
    <name type="scientific">Actinoplanes philippinensis</name>
    <dbReference type="NCBI Taxonomy" id="35752"/>
    <lineage>
        <taxon>Bacteria</taxon>
        <taxon>Bacillati</taxon>
        <taxon>Actinomycetota</taxon>
        <taxon>Actinomycetes</taxon>
        <taxon>Micromonosporales</taxon>
        <taxon>Micromonosporaceae</taxon>
        <taxon>Actinoplanes</taxon>
    </lineage>
</organism>
<gene>
    <name evidence="2" type="ORF">SAMN05421541_117125</name>
</gene>
<proteinExistence type="predicted"/>
<evidence type="ECO:0000259" key="1">
    <source>
        <dbReference type="Pfam" id="PF19054"/>
    </source>
</evidence>
<dbReference type="AlphaFoldDB" id="A0A1I2KMI4"/>
<dbReference type="STRING" id="35752.SAMN05421541_117125"/>
<reference evidence="2 3" key="1">
    <citation type="submission" date="2016-10" db="EMBL/GenBank/DDBJ databases">
        <authorList>
            <person name="de Groot N.N."/>
        </authorList>
    </citation>
    <scope>NUCLEOTIDE SEQUENCE [LARGE SCALE GENOMIC DNA]</scope>
    <source>
        <strain evidence="2 3">DSM 43019</strain>
    </source>
</reference>